<comment type="caution">
    <text evidence="2">The sequence shown here is derived from an EMBL/GenBank/DDBJ whole genome shotgun (WGS) entry which is preliminary data.</text>
</comment>
<evidence type="ECO:0000313" key="3">
    <source>
        <dbReference type="Proteomes" id="UP000279331"/>
    </source>
</evidence>
<name>A0AB38UZK9_9MYCO</name>
<accession>A0AB38UZK9</accession>
<protein>
    <submittedName>
        <fullName evidence="2">Uncharacterized protein</fullName>
    </submittedName>
</protein>
<sequence length="33" mass="3425">MPLPAEPRTMGSYTNTPDRAPLAAMPILNLGGA</sequence>
<evidence type="ECO:0000256" key="1">
    <source>
        <dbReference type="SAM" id="MobiDB-lite"/>
    </source>
</evidence>
<feature type="region of interest" description="Disordered" evidence="1">
    <location>
        <begin position="1"/>
        <end position="20"/>
    </location>
</feature>
<dbReference type="Proteomes" id="UP000279331">
    <property type="component" value="Unassembled WGS sequence"/>
</dbReference>
<reference evidence="2 3" key="1">
    <citation type="submission" date="2018-09" db="EMBL/GenBank/DDBJ databases">
        <authorList>
            <person name="Tagini F."/>
        </authorList>
    </citation>
    <scope>NUCLEOTIDE SEQUENCE [LARGE SCALE GENOMIC DNA]</scope>
    <source>
        <strain evidence="2 3">MK42</strain>
    </source>
</reference>
<organism evidence="2 3">
    <name type="scientific">Mycobacterium persicum</name>
    <dbReference type="NCBI Taxonomy" id="1487726"/>
    <lineage>
        <taxon>Bacteria</taxon>
        <taxon>Bacillati</taxon>
        <taxon>Actinomycetota</taxon>
        <taxon>Actinomycetes</taxon>
        <taxon>Mycobacteriales</taxon>
        <taxon>Mycobacteriaceae</taxon>
        <taxon>Mycobacterium</taxon>
    </lineage>
</organism>
<dbReference type="EMBL" id="UPHL01000134">
    <property type="protein sequence ID" value="VAZ85840.1"/>
    <property type="molecule type" value="Genomic_DNA"/>
</dbReference>
<evidence type="ECO:0000313" key="2">
    <source>
        <dbReference type="EMBL" id="VAZ85840.1"/>
    </source>
</evidence>
<gene>
    <name evidence="2" type="ORF">LAUMK42_04678</name>
</gene>
<proteinExistence type="predicted"/>
<dbReference type="AlphaFoldDB" id="A0AB38UZK9"/>